<dbReference type="EMBL" id="CP053085">
    <property type="protein sequence ID" value="QJR35937.1"/>
    <property type="molecule type" value="Genomic_DNA"/>
</dbReference>
<accession>A0A6M4IR30</accession>
<keyword evidence="2" id="KW-1185">Reference proteome</keyword>
<dbReference type="Pfam" id="PF16144">
    <property type="entry name" value="DUF4852"/>
    <property type="match status" value="1"/>
</dbReference>
<gene>
    <name evidence="1" type="ORF">HKW67_10680</name>
</gene>
<evidence type="ECO:0000313" key="2">
    <source>
        <dbReference type="Proteomes" id="UP000500938"/>
    </source>
</evidence>
<sequence>MLGLAFSFLEGCRGDGAAGGRAATALPDNGVVWTISSPENRASAAAALEAMVYGAHILLTDGDDAYAGSARSALAKQPDGTWSLTLPGGARAALDRSDSALVLHLPSGATLPLVRQAGTGAAAGPRRVVAHWAGYPSFGDGSSSWQAPPELDDEAVALTWHKVARVPFDAAAVTSRNKSLQQLPAFDRPDSARVWAQQLDARLTTLPTDATFRVRVNDNVSEYDHAQQRFSVHFFEPGTYLPLQVFGEEYRVVFSNADAARFINMSKDAARPFDESLRAQGRGVLTDITFRVTGQGDPAGAVTGARVVRAELVEVHVRDRQEVELFSPALSASPTAQNNPTAFDLAAADVAGLRVGTAGDLFERSASRLYGKTERRANKGSGYAGFTSIIAVNEMGCSSIPGRGRVKSGAVCATAFLDGDDIVRSIRIERVFPFIDGEAFRKVLVQRYGPVADAAQRTGYTLAWGPVTDSTTAYLRSGPHNALTATWSEDEDMMSRSLNAAPRIRVTLQLTDATWIAAQSR</sequence>
<name>A0A6M4IR30_9BACT</name>
<organism evidence="1 2">
    <name type="scientific">Gemmatimonas groenlandica</name>
    <dbReference type="NCBI Taxonomy" id="2732249"/>
    <lineage>
        <taxon>Bacteria</taxon>
        <taxon>Pseudomonadati</taxon>
        <taxon>Gemmatimonadota</taxon>
        <taxon>Gemmatimonadia</taxon>
        <taxon>Gemmatimonadales</taxon>
        <taxon>Gemmatimonadaceae</taxon>
        <taxon>Gemmatimonas</taxon>
    </lineage>
</organism>
<evidence type="ECO:0000313" key="1">
    <source>
        <dbReference type="EMBL" id="QJR35937.1"/>
    </source>
</evidence>
<dbReference type="RefSeq" id="WP_171225368.1">
    <property type="nucleotide sequence ID" value="NZ_CP053085.1"/>
</dbReference>
<proteinExistence type="predicted"/>
<protein>
    <submittedName>
        <fullName evidence="1">DUF4852 domain-containing protein</fullName>
    </submittedName>
</protein>
<dbReference type="AlphaFoldDB" id="A0A6M4IR30"/>
<dbReference type="Proteomes" id="UP000500938">
    <property type="component" value="Chromosome"/>
</dbReference>
<dbReference type="KEGG" id="ggr:HKW67_10680"/>
<dbReference type="InterPro" id="IPR032325">
    <property type="entry name" value="DUF4852"/>
</dbReference>
<reference evidence="1 2" key="1">
    <citation type="submission" date="2020-05" db="EMBL/GenBank/DDBJ databases">
        <title>Complete genome sequence of Gemmatimonas greenlandica TET16.</title>
        <authorList>
            <person name="Zeng Y."/>
        </authorList>
    </citation>
    <scope>NUCLEOTIDE SEQUENCE [LARGE SCALE GENOMIC DNA]</scope>
    <source>
        <strain evidence="1 2">TET16</strain>
    </source>
</reference>